<accession>A0A835SDQ5</accession>
<dbReference type="InterPro" id="IPR037282">
    <property type="entry name" value="CapZ_alpha/beta"/>
</dbReference>
<dbReference type="GO" id="GO:0030036">
    <property type="term" value="P:actin cytoskeleton organization"/>
    <property type="evidence" value="ECO:0007669"/>
    <property type="project" value="TreeGrafter"/>
</dbReference>
<evidence type="ECO:0000256" key="2">
    <source>
        <dbReference type="ARBA" id="ARBA00014038"/>
    </source>
</evidence>
<dbReference type="EMBL" id="JADCNM010000001">
    <property type="protein sequence ID" value="KAG0501827.1"/>
    <property type="molecule type" value="Genomic_DNA"/>
</dbReference>
<proteinExistence type="inferred from homology"/>
<evidence type="ECO:0000313" key="6">
    <source>
        <dbReference type="EMBL" id="KAG0501827.1"/>
    </source>
</evidence>
<evidence type="ECO:0000256" key="5">
    <source>
        <dbReference type="RuleBase" id="RU365077"/>
    </source>
</evidence>
<comment type="function">
    <text evidence="5">F-actin-capping proteins bind in a Ca(2+)-independent manner to the fast growing ends of actin filaments (barbed end) thereby blocking the exchange of subunits at these ends. Unlike other capping proteins (such as gelsolin and severin), these proteins do not sever actin filaments.</text>
</comment>
<dbReference type="SUPFAM" id="SSF90096">
    <property type="entry name" value="Subunits of heterodimeric actin filament capping protein Capz"/>
    <property type="match status" value="1"/>
</dbReference>
<dbReference type="FunFam" id="3.90.1150.210:FF:000003">
    <property type="entry name" value="F-actin-capping protein subunit alpha"/>
    <property type="match status" value="1"/>
</dbReference>
<evidence type="ECO:0000313" key="7">
    <source>
        <dbReference type="Proteomes" id="UP000639772"/>
    </source>
</evidence>
<dbReference type="GO" id="GO:0008290">
    <property type="term" value="C:F-actin capping protein complex"/>
    <property type="evidence" value="ECO:0007669"/>
    <property type="project" value="UniProtKB-UniRule"/>
</dbReference>
<dbReference type="FunFam" id="3.30.1140.60:FF:000003">
    <property type="entry name" value="F-actin-capping protein subunit alpha"/>
    <property type="match status" value="1"/>
</dbReference>
<dbReference type="PANTHER" id="PTHR10653">
    <property type="entry name" value="F-ACTIN-CAPPING PROTEIN SUBUNIT ALPHA"/>
    <property type="match status" value="1"/>
</dbReference>
<dbReference type="AlphaFoldDB" id="A0A835SDQ5"/>
<dbReference type="PANTHER" id="PTHR10653:SF0">
    <property type="entry name" value="F-ACTIN-CAPPING PROTEIN SUBUNIT ALPHA"/>
    <property type="match status" value="1"/>
</dbReference>
<dbReference type="GO" id="GO:0030863">
    <property type="term" value="C:cortical cytoskeleton"/>
    <property type="evidence" value="ECO:0007669"/>
    <property type="project" value="TreeGrafter"/>
</dbReference>
<name>A0A835SDQ5_VANPL</name>
<sequence length="306" mass="34844">MADEAEEAEEPELTEKQKSEIAKWFLVNAPVGEIQYVAKDVRALLRDDRLYEEAAAEAFPVFNKAHLLVLEMPGMSGDIIVSSFGEIDDNNYFDPRTGQVATVNHVKQVCTKVRPAYDEELPTAYVEQFRSVPLLKCLHWMLKFANTQGKLIPKEPMQFIAQEEKMLMDQGLTFELAVVISASRTRPKNFCNGNWCSIWTLEFNDDLQSIEAKGKMQVFAHYFEEGNVQLDAKNECRDSTMMQSPDDCAVSISNIIRHHEAEYMTSLEESYLHLSDTTFKGLLCEFSNASETYESSTKYRQIAVTS</sequence>
<comment type="subunit">
    <text evidence="5">Heterodimer of an alpha and a beta subunit.</text>
</comment>
<keyword evidence="4 5" id="KW-0009">Actin-binding</keyword>
<dbReference type="Gene3D" id="3.90.1150.210">
    <property type="entry name" value="F-actin capping protein, beta subunit"/>
    <property type="match status" value="1"/>
</dbReference>
<dbReference type="InterPro" id="IPR042489">
    <property type="entry name" value="CapZ_alpha_1"/>
</dbReference>
<dbReference type="PROSITE" id="PS00748">
    <property type="entry name" value="F_ACTIN_CAPPING_A_1"/>
    <property type="match status" value="1"/>
</dbReference>
<organism evidence="6 7">
    <name type="scientific">Vanilla planifolia</name>
    <name type="common">Vanilla</name>
    <dbReference type="NCBI Taxonomy" id="51239"/>
    <lineage>
        <taxon>Eukaryota</taxon>
        <taxon>Viridiplantae</taxon>
        <taxon>Streptophyta</taxon>
        <taxon>Embryophyta</taxon>
        <taxon>Tracheophyta</taxon>
        <taxon>Spermatophyta</taxon>
        <taxon>Magnoliopsida</taxon>
        <taxon>Liliopsida</taxon>
        <taxon>Asparagales</taxon>
        <taxon>Orchidaceae</taxon>
        <taxon>Vanilloideae</taxon>
        <taxon>Vanilleae</taxon>
        <taxon>Vanilla</taxon>
    </lineage>
</organism>
<evidence type="ECO:0000256" key="3">
    <source>
        <dbReference type="ARBA" id="ARBA00022467"/>
    </source>
</evidence>
<comment type="caution">
    <text evidence="6">The sequence shown here is derived from an EMBL/GenBank/DDBJ whole genome shotgun (WGS) entry which is preliminary data.</text>
</comment>
<dbReference type="GO" id="GO:0051015">
    <property type="term" value="F:actin filament binding"/>
    <property type="evidence" value="ECO:0007669"/>
    <property type="project" value="TreeGrafter"/>
</dbReference>
<dbReference type="Pfam" id="PF01267">
    <property type="entry name" value="F-actin_cap_A"/>
    <property type="match status" value="1"/>
</dbReference>
<dbReference type="OrthoDB" id="340550at2759"/>
<keyword evidence="3 5" id="KW-0117">Actin capping</keyword>
<reference evidence="6 7" key="1">
    <citation type="journal article" date="2020" name="Nat. Food">
        <title>A phased Vanilla planifolia genome enables genetic improvement of flavour and production.</title>
        <authorList>
            <person name="Hasing T."/>
            <person name="Tang H."/>
            <person name="Brym M."/>
            <person name="Khazi F."/>
            <person name="Huang T."/>
            <person name="Chambers A.H."/>
        </authorList>
    </citation>
    <scope>NUCLEOTIDE SEQUENCE [LARGE SCALE GENOMIC DNA]</scope>
    <source>
        <tissue evidence="6">Leaf</tissue>
    </source>
</reference>
<evidence type="ECO:0000256" key="1">
    <source>
        <dbReference type="ARBA" id="ARBA00010479"/>
    </source>
</evidence>
<protein>
    <recommendedName>
        <fullName evidence="2 5">F-actin-capping protein subunit alpha</fullName>
    </recommendedName>
</protein>
<dbReference type="Gene3D" id="3.30.1140.60">
    <property type="entry name" value="F-actin capping protein, alpha subunit"/>
    <property type="match status" value="1"/>
</dbReference>
<dbReference type="InterPro" id="IPR017865">
    <property type="entry name" value="F-actin_cap_asu_CS"/>
</dbReference>
<dbReference type="InterPro" id="IPR042276">
    <property type="entry name" value="CapZ_alpha/beta_2"/>
</dbReference>
<dbReference type="InterPro" id="IPR002189">
    <property type="entry name" value="CapZ_alpha"/>
</dbReference>
<gene>
    <name evidence="6" type="ORF">HPP92_001899</name>
</gene>
<comment type="similarity">
    <text evidence="1 5">Belongs to the F-actin-capping protein alpha subunit family.</text>
</comment>
<evidence type="ECO:0000256" key="4">
    <source>
        <dbReference type="ARBA" id="ARBA00023203"/>
    </source>
</evidence>
<dbReference type="GO" id="GO:0051016">
    <property type="term" value="P:barbed-end actin filament capping"/>
    <property type="evidence" value="ECO:0007669"/>
    <property type="project" value="UniProtKB-UniRule"/>
</dbReference>
<dbReference type="Proteomes" id="UP000639772">
    <property type="component" value="Chromosome 1"/>
</dbReference>